<dbReference type="GO" id="GO:0031419">
    <property type="term" value="F:cobalamin binding"/>
    <property type="evidence" value="ECO:0007669"/>
    <property type="project" value="InterPro"/>
</dbReference>
<feature type="compositionally biased region" description="Basic and acidic residues" evidence="1">
    <location>
        <begin position="178"/>
        <end position="196"/>
    </location>
</feature>
<dbReference type="EMBL" id="JAAAMJ010000001">
    <property type="protein sequence ID" value="NDV85807.1"/>
    <property type="molecule type" value="Genomic_DNA"/>
</dbReference>
<feature type="region of interest" description="Disordered" evidence="1">
    <location>
        <begin position="449"/>
        <end position="475"/>
    </location>
</feature>
<dbReference type="PANTHER" id="PTHR48101">
    <property type="entry name" value="METHYLMALONYL-COA MUTASE, MITOCHONDRIAL-RELATED"/>
    <property type="match status" value="1"/>
</dbReference>
<dbReference type="Gene3D" id="3.20.20.240">
    <property type="entry name" value="Methylmalonyl-CoA mutase"/>
    <property type="match status" value="1"/>
</dbReference>
<organism evidence="3 4">
    <name type="scientific">Aurantimonas aggregata</name>
    <dbReference type="NCBI Taxonomy" id="2047720"/>
    <lineage>
        <taxon>Bacteria</taxon>
        <taxon>Pseudomonadati</taxon>
        <taxon>Pseudomonadota</taxon>
        <taxon>Alphaproteobacteria</taxon>
        <taxon>Hyphomicrobiales</taxon>
        <taxon>Aurantimonadaceae</taxon>
        <taxon>Aurantimonas</taxon>
    </lineage>
</organism>
<dbReference type="AlphaFoldDB" id="A0A6L9MDI7"/>
<dbReference type="Pfam" id="PF01642">
    <property type="entry name" value="MM_CoA_mutase"/>
    <property type="match status" value="1"/>
</dbReference>
<dbReference type="RefSeq" id="WP_163042503.1">
    <property type="nucleotide sequence ID" value="NZ_JAAAMJ010000001.1"/>
</dbReference>
<dbReference type="Proteomes" id="UP000476332">
    <property type="component" value="Unassembled WGS sequence"/>
</dbReference>
<feature type="domain" description="Methylmalonyl-CoA mutase alpha/beta chain catalytic" evidence="2">
    <location>
        <begin position="113"/>
        <end position="440"/>
    </location>
</feature>
<feature type="region of interest" description="Disordered" evidence="1">
    <location>
        <begin position="173"/>
        <end position="196"/>
    </location>
</feature>
<dbReference type="SUPFAM" id="SSF51703">
    <property type="entry name" value="Cobalamin (vitamin B12)-dependent enzymes"/>
    <property type="match status" value="1"/>
</dbReference>
<name>A0A6L9MDI7_9HYPH</name>
<dbReference type="PANTHER" id="PTHR48101:SF4">
    <property type="entry name" value="METHYLMALONYL-COA MUTASE, MITOCHONDRIAL"/>
    <property type="match status" value="1"/>
</dbReference>
<gene>
    <name evidence="3" type="ORF">GTW51_03725</name>
</gene>
<dbReference type="GO" id="GO:0005737">
    <property type="term" value="C:cytoplasm"/>
    <property type="evidence" value="ECO:0007669"/>
    <property type="project" value="TreeGrafter"/>
</dbReference>
<dbReference type="GO" id="GO:0019678">
    <property type="term" value="P:propionate metabolic process, methylmalonyl pathway"/>
    <property type="evidence" value="ECO:0007669"/>
    <property type="project" value="TreeGrafter"/>
</dbReference>
<evidence type="ECO:0000313" key="3">
    <source>
        <dbReference type="EMBL" id="NDV85807.1"/>
    </source>
</evidence>
<proteinExistence type="predicted"/>
<accession>A0A6L9MDI7</accession>
<evidence type="ECO:0000313" key="4">
    <source>
        <dbReference type="Proteomes" id="UP000476332"/>
    </source>
</evidence>
<reference evidence="3 4" key="1">
    <citation type="submission" date="2020-01" db="EMBL/GenBank/DDBJ databases">
        <title>Genomes of bacteria type strains.</title>
        <authorList>
            <person name="Chen J."/>
            <person name="Zhu S."/>
            <person name="Chen J."/>
        </authorList>
    </citation>
    <scope>NUCLEOTIDE SEQUENCE [LARGE SCALE GENOMIC DNA]</scope>
    <source>
        <strain evidence="3 4">KCTC 52919</strain>
    </source>
</reference>
<comment type="caution">
    <text evidence="3">The sequence shown here is derived from an EMBL/GenBank/DDBJ whole genome shotgun (WGS) entry which is preliminary data.</text>
</comment>
<keyword evidence="4" id="KW-1185">Reference proteome</keyword>
<evidence type="ECO:0000259" key="2">
    <source>
        <dbReference type="Pfam" id="PF01642"/>
    </source>
</evidence>
<evidence type="ECO:0000256" key="1">
    <source>
        <dbReference type="SAM" id="MobiDB-lite"/>
    </source>
</evidence>
<protein>
    <submittedName>
        <fullName evidence="3">Methylmalonyl-CoA mutase</fullName>
    </submittedName>
</protein>
<dbReference type="InterPro" id="IPR006099">
    <property type="entry name" value="MeMalonylCoA_mutase_a/b_cat"/>
</dbReference>
<dbReference type="InterPro" id="IPR016176">
    <property type="entry name" value="Cbl-dep_enz_cat"/>
</dbReference>
<sequence>MSATRIEPDAFPPATEADWRALVEKAGRGVDTLATISEDGFRYGPVYGRRRDASPLARLEAGRWSIVARVDDIDPARAGEQAIADLEGGANGLAMTLAGGASAHGFGLPLDGLAAALSGVQLDIAALRIEPHPQSIEALEAIVRLATASGHDIAALSVDVSLDDSGSFAFSGRFPGSESDHRRRLGRETKALRERGFSGRTAEADGRIYNDAGATSGQELGAVLATALYDLRAMEAAGLSIAEAAGAIGFTLAVDQMQFEQMAKLRALRLLWARLLEACGEADPPPARLHAETAWRMLSASDPHTNMLRATIAAFAAATGGADSIAVLPHTAPLGLANRVARRLARNVQVILQEEAGLDAVDDPACGSGGIEALTELTAEAGWNEFRRIEAEGGIIDSLAAGALQNRILDAAAARQQALTDKRTVIVGATIYPIEAERSHAILATAAPAEPGWNGEQGCAPLRPRRLDEEAEVAA</sequence>
<dbReference type="GO" id="GO:0004494">
    <property type="term" value="F:methylmalonyl-CoA mutase activity"/>
    <property type="evidence" value="ECO:0007669"/>
    <property type="project" value="TreeGrafter"/>
</dbReference>